<keyword evidence="10 13" id="KW-0067">ATP-binding</keyword>
<dbReference type="InterPro" id="IPR027417">
    <property type="entry name" value="P-loop_NTPase"/>
</dbReference>
<dbReference type="Proteomes" id="UP001500101">
    <property type="component" value="Unassembled WGS sequence"/>
</dbReference>
<comment type="pathway">
    <text evidence="2 13">Glycolipid biosynthesis; lipid IV(A) biosynthesis; lipid IV(A) from (3R)-3-hydroxytetradecanoyl-[acyl-carrier-protein] and UDP-N-acetyl-alpha-D-glucosamine: step 6/6.</text>
</comment>
<organism evidence="14 15">
    <name type="scientific">Sphingobacterium kyonggiense</name>
    <dbReference type="NCBI Taxonomy" id="714075"/>
    <lineage>
        <taxon>Bacteria</taxon>
        <taxon>Pseudomonadati</taxon>
        <taxon>Bacteroidota</taxon>
        <taxon>Sphingobacteriia</taxon>
        <taxon>Sphingobacteriales</taxon>
        <taxon>Sphingobacteriaceae</taxon>
        <taxon>Sphingobacterium</taxon>
    </lineage>
</organism>
<keyword evidence="6 13" id="KW-0441">Lipid A biosynthesis</keyword>
<dbReference type="NCBIfam" id="TIGR00682">
    <property type="entry name" value="lpxK"/>
    <property type="match status" value="1"/>
</dbReference>
<comment type="similarity">
    <text evidence="13">Belongs to the LpxK family.</text>
</comment>
<name>A0ABP7YZ74_9SPHI</name>
<comment type="catalytic activity">
    <reaction evidence="13">
        <text>a lipid A disaccharide + ATP = a lipid IVA + ADP + H(+)</text>
        <dbReference type="Rhea" id="RHEA:67840"/>
        <dbReference type="ChEBI" id="CHEBI:15378"/>
        <dbReference type="ChEBI" id="CHEBI:30616"/>
        <dbReference type="ChEBI" id="CHEBI:176343"/>
        <dbReference type="ChEBI" id="CHEBI:176425"/>
        <dbReference type="ChEBI" id="CHEBI:456216"/>
        <dbReference type="EC" id="2.7.1.130"/>
    </reaction>
</comment>
<evidence type="ECO:0000256" key="2">
    <source>
        <dbReference type="ARBA" id="ARBA00004870"/>
    </source>
</evidence>
<evidence type="ECO:0000256" key="8">
    <source>
        <dbReference type="ARBA" id="ARBA00022741"/>
    </source>
</evidence>
<evidence type="ECO:0000256" key="3">
    <source>
        <dbReference type="ARBA" id="ARBA00012071"/>
    </source>
</evidence>
<proteinExistence type="inferred from homology"/>
<evidence type="ECO:0000313" key="15">
    <source>
        <dbReference type="Proteomes" id="UP001500101"/>
    </source>
</evidence>
<dbReference type="HAMAP" id="MF_00409">
    <property type="entry name" value="LpxK"/>
    <property type="match status" value="1"/>
</dbReference>
<dbReference type="Pfam" id="PF02606">
    <property type="entry name" value="LpxK"/>
    <property type="match status" value="1"/>
</dbReference>
<dbReference type="PANTHER" id="PTHR42724">
    <property type="entry name" value="TETRAACYLDISACCHARIDE 4'-KINASE"/>
    <property type="match status" value="1"/>
</dbReference>
<keyword evidence="7 13" id="KW-0808">Transferase</keyword>
<protein>
    <recommendedName>
        <fullName evidence="4 13">Tetraacyldisaccharide 4'-kinase</fullName>
        <ecNumber evidence="3 13">2.7.1.130</ecNumber>
    </recommendedName>
    <alternativeName>
        <fullName evidence="12 13">Lipid A 4'-kinase</fullName>
    </alternativeName>
</protein>
<comment type="caution">
    <text evidence="14">The sequence shown here is derived from an EMBL/GenBank/DDBJ whole genome shotgun (WGS) entry which is preliminary data.</text>
</comment>
<dbReference type="RefSeq" id="WP_344675260.1">
    <property type="nucleotide sequence ID" value="NZ_BAAAZI010000011.1"/>
</dbReference>
<evidence type="ECO:0000256" key="11">
    <source>
        <dbReference type="ARBA" id="ARBA00023098"/>
    </source>
</evidence>
<keyword evidence="11 13" id="KW-0443">Lipid metabolism</keyword>
<evidence type="ECO:0000256" key="12">
    <source>
        <dbReference type="ARBA" id="ARBA00029757"/>
    </source>
</evidence>
<dbReference type="InterPro" id="IPR003758">
    <property type="entry name" value="LpxK"/>
</dbReference>
<evidence type="ECO:0000256" key="1">
    <source>
        <dbReference type="ARBA" id="ARBA00002274"/>
    </source>
</evidence>
<dbReference type="EC" id="2.7.1.130" evidence="3 13"/>
<keyword evidence="9 13" id="KW-0418">Kinase</keyword>
<evidence type="ECO:0000313" key="14">
    <source>
        <dbReference type="EMBL" id="GAA4144103.1"/>
    </source>
</evidence>
<comment type="function">
    <text evidence="1 13">Transfers the gamma-phosphate of ATP to the 4'-position of a tetraacyldisaccharide 1-phosphate intermediate (termed DS-1-P) to form tetraacyldisaccharide 1,4'-bis-phosphate (lipid IVA).</text>
</comment>
<keyword evidence="8 13" id="KW-0547">Nucleotide-binding</keyword>
<evidence type="ECO:0000256" key="10">
    <source>
        <dbReference type="ARBA" id="ARBA00022840"/>
    </source>
</evidence>
<evidence type="ECO:0000256" key="9">
    <source>
        <dbReference type="ARBA" id="ARBA00022777"/>
    </source>
</evidence>
<dbReference type="PANTHER" id="PTHR42724:SF1">
    <property type="entry name" value="TETRAACYLDISACCHARIDE 4'-KINASE, MITOCHONDRIAL-RELATED"/>
    <property type="match status" value="1"/>
</dbReference>
<evidence type="ECO:0000256" key="6">
    <source>
        <dbReference type="ARBA" id="ARBA00022556"/>
    </source>
</evidence>
<dbReference type="SUPFAM" id="SSF52540">
    <property type="entry name" value="P-loop containing nucleoside triphosphate hydrolases"/>
    <property type="match status" value="1"/>
</dbReference>
<evidence type="ECO:0000256" key="4">
    <source>
        <dbReference type="ARBA" id="ARBA00016436"/>
    </source>
</evidence>
<comment type="caution">
    <text evidence="13">Lacks conserved residue(s) required for the propagation of feature annotation.</text>
</comment>
<keyword evidence="5 13" id="KW-0444">Lipid biosynthesis</keyword>
<evidence type="ECO:0000256" key="5">
    <source>
        <dbReference type="ARBA" id="ARBA00022516"/>
    </source>
</evidence>
<keyword evidence="15" id="KW-1185">Reference proteome</keyword>
<reference evidence="15" key="1">
    <citation type="journal article" date="2019" name="Int. J. Syst. Evol. Microbiol.">
        <title>The Global Catalogue of Microorganisms (GCM) 10K type strain sequencing project: providing services to taxonomists for standard genome sequencing and annotation.</title>
        <authorList>
            <consortium name="The Broad Institute Genomics Platform"/>
            <consortium name="The Broad Institute Genome Sequencing Center for Infectious Disease"/>
            <person name="Wu L."/>
            <person name="Ma J."/>
        </authorList>
    </citation>
    <scope>NUCLEOTIDE SEQUENCE [LARGE SCALE GENOMIC DNA]</scope>
    <source>
        <strain evidence="15">JCM 16704</strain>
    </source>
</reference>
<sequence>MQLLRWLLFPFTILYTCIIWLRNKLYDLAIFKSKEFPVASIVIGNLAIGGAGKSPLTQKLIGYFKDRYQVATLSRGYGRKTKGFRLVQTTDTTELVGDEPLQFKKNYPEIAVAVDENRAEGIEILQQDHNLILLDDAYQHRKIKAKCNILVFDYQSIINPIVLLPTGNFRDTFNQTKRADCFLISKCPDLIPEDKKQLILKKLRKYNQAPVYYSKITYLDLINLRTHQKDNPQLETTDVLLLTGIANPSPLIKYVQNKFNKLEHIRFPDHHDFKLLDYKKIKEQYNNIPSENKIILTTEKDAQRIDLTQLGNIPLYYIPIDIAIDQEASFLELIENIVNEP</sequence>
<dbReference type="EMBL" id="BAAAZI010000011">
    <property type="protein sequence ID" value="GAA4144103.1"/>
    <property type="molecule type" value="Genomic_DNA"/>
</dbReference>
<evidence type="ECO:0000256" key="7">
    <source>
        <dbReference type="ARBA" id="ARBA00022679"/>
    </source>
</evidence>
<accession>A0ABP7YZ74</accession>
<evidence type="ECO:0000256" key="13">
    <source>
        <dbReference type="HAMAP-Rule" id="MF_00409"/>
    </source>
</evidence>
<gene>
    <name evidence="13 14" type="primary">lpxK</name>
    <name evidence="14" type="ORF">GCM10022216_26680</name>
</gene>